<dbReference type="Pfam" id="PF00441">
    <property type="entry name" value="Acyl-CoA_dh_1"/>
    <property type="match status" value="1"/>
</dbReference>
<dbReference type="InterPro" id="IPR013786">
    <property type="entry name" value="AcylCoA_DH/ox_N"/>
</dbReference>
<dbReference type="Proteomes" id="UP000295399">
    <property type="component" value="Unassembled WGS sequence"/>
</dbReference>
<sequence length="597" mass="63996">MSRYAAPLKDMRLALDVAAGIEDLTRIPQFSEATPDLVDAVLDEAGKLAAETMAPLNAVGDSQGAQWDNGVVRMPEGFKDAYDEYVNGGWNGLTFTTEHGGQGLPFALGLAVQETWASANMALSLCPLLNQGAVEALTHHGSEELKRLYLPKLISGEWAGTMNLTEPQAGSDVGALTTRAERAEDGTYRIKGQKIYITFGEHDLTGNIVHLVLARLSDAPEGTRGISCFLVPKFLPDENGQPGQRNDLRCAGLEHKLGIHASPTCTMQFGDNDACVGWLVGEENKGLRAMFTMMNHARICVGLQGVAIAERAYQQAVAFAQERVQSAEYGSRGPSVPIIQHALIRRKLMTMKATVEAMRALTYATGGAVDRAHAHPDADERAKAQGLADLLTPVVKAWCTDMGVELTSENIQIHGGMGFIEESGAPQHYRDARIAPIYEGTNGIQAMDLVGRKLAMDDGRHWKALFADIRDFAGAIAGDDTLGSIAEYLSDGVEALQHAAVWLAGNDLDEARATAAGASPFLTLFGTVAGGYYLALQAREAQRRLDAGTGDPVFLANKIATARFFAEQCLPPATALLGPITRGAELFYALEPDQFAA</sequence>
<evidence type="ECO:0000313" key="15">
    <source>
        <dbReference type="EMBL" id="TCP30817.1"/>
    </source>
</evidence>
<dbReference type="EC" id="1.3.99.41" evidence="8"/>
<evidence type="ECO:0000256" key="9">
    <source>
        <dbReference type="ARBA" id="ARBA00069043"/>
    </source>
</evidence>
<dbReference type="InterPro" id="IPR006091">
    <property type="entry name" value="Acyl-CoA_Oxase/DH_mid-dom"/>
</dbReference>
<reference evidence="15 16" key="1">
    <citation type="submission" date="2019-03" db="EMBL/GenBank/DDBJ databases">
        <title>Genomic Encyclopedia of Type Strains, Phase IV (KMG-IV): sequencing the most valuable type-strain genomes for metagenomic binning, comparative biology and taxonomic classification.</title>
        <authorList>
            <person name="Goeker M."/>
        </authorList>
    </citation>
    <scope>NUCLEOTIDE SEQUENCE [LARGE SCALE GENOMIC DNA]</scope>
    <source>
        <strain evidence="15 16">DSM 2132</strain>
    </source>
</reference>
<dbReference type="AlphaFoldDB" id="A0A4R2P7N5"/>
<evidence type="ECO:0000313" key="16">
    <source>
        <dbReference type="Proteomes" id="UP000295399"/>
    </source>
</evidence>
<dbReference type="SUPFAM" id="SSF47203">
    <property type="entry name" value="Acyl-CoA dehydrogenase C-terminal domain-like"/>
    <property type="match status" value="1"/>
</dbReference>
<dbReference type="InterPro" id="IPR052166">
    <property type="entry name" value="Diverse_Acyl-CoA_DH"/>
</dbReference>
<dbReference type="Pfam" id="PF02771">
    <property type="entry name" value="Acyl-CoA_dh_N"/>
    <property type="match status" value="1"/>
</dbReference>
<dbReference type="InterPro" id="IPR009100">
    <property type="entry name" value="AcylCoA_DH/oxidase_NM_dom_sf"/>
</dbReference>
<evidence type="ECO:0000256" key="4">
    <source>
        <dbReference type="ARBA" id="ARBA00022827"/>
    </source>
</evidence>
<dbReference type="EMBL" id="SLXO01000013">
    <property type="protein sequence ID" value="TCP30817.1"/>
    <property type="molecule type" value="Genomic_DNA"/>
</dbReference>
<dbReference type="Gene3D" id="2.40.110.10">
    <property type="entry name" value="Butyryl-CoA Dehydrogenase, subunit A, domain 2"/>
    <property type="match status" value="1"/>
</dbReference>
<keyword evidence="3 10" id="KW-0285">Flavoprotein</keyword>
<dbReference type="GO" id="GO:0050660">
    <property type="term" value="F:flavin adenine dinucleotide binding"/>
    <property type="evidence" value="ECO:0007669"/>
    <property type="project" value="InterPro"/>
</dbReference>
<feature type="domain" description="Acyl-CoA dehydrogenase/oxidase N-terminal" evidence="13">
    <location>
        <begin position="64"/>
        <end position="157"/>
    </location>
</feature>
<dbReference type="InterPro" id="IPR025878">
    <property type="entry name" value="Acyl-CoA_dh-like_C_dom"/>
</dbReference>
<dbReference type="InterPro" id="IPR009075">
    <property type="entry name" value="AcylCo_DH/oxidase_C"/>
</dbReference>
<dbReference type="InParanoid" id="A0A4R2P7N5"/>
<comment type="caution">
    <text evidence="15">The sequence shown here is derived from an EMBL/GenBank/DDBJ whole genome shotgun (WGS) entry which is preliminary data.</text>
</comment>
<feature type="domain" description="Acyl-CoA dehydrogenase/oxidase C-terminal" evidence="11">
    <location>
        <begin position="284"/>
        <end position="449"/>
    </location>
</feature>
<evidence type="ECO:0000256" key="2">
    <source>
        <dbReference type="ARBA" id="ARBA00009347"/>
    </source>
</evidence>
<evidence type="ECO:0000256" key="7">
    <source>
        <dbReference type="ARBA" id="ARBA00058683"/>
    </source>
</evidence>
<evidence type="ECO:0000259" key="13">
    <source>
        <dbReference type="Pfam" id="PF02771"/>
    </source>
</evidence>
<dbReference type="SUPFAM" id="SSF56645">
    <property type="entry name" value="Acyl-CoA dehydrogenase NM domain-like"/>
    <property type="match status" value="1"/>
</dbReference>
<dbReference type="RefSeq" id="WP_132709445.1">
    <property type="nucleotide sequence ID" value="NZ_JACIGF010000013.1"/>
</dbReference>
<protein>
    <recommendedName>
        <fullName evidence="9">3-methylmercaptopropionyl-CoA dehydrogenase</fullName>
        <ecNumber evidence="8">1.3.99.41</ecNumber>
    </recommendedName>
</protein>
<accession>A0A4R2P7N5</accession>
<organism evidence="15 16">
    <name type="scientific">Rhodothalassium salexigens DSM 2132</name>
    <dbReference type="NCBI Taxonomy" id="1188247"/>
    <lineage>
        <taxon>Bacteria</taxon>
        <taxon>Pseudomonadati</taxon>
        <taxon>Pseudomonadota</taxon>
        <taxon>Alphaproteobacteria</taxon>
        <taxon>Rhodothalassiales</taxon>
        <taxon>Rhodothalassiaceae</taxon>
        <taxon>Rhodothalassium</taxon>
    </lineage>
</organism>
<keyword evidence="4 10" id="KW-0274">FAD</keyword>
<dbReference type="Pfam" id="PF12806">
    <property type="entry name" value="Acyl-CoA_dh_C"/>
    <property type="match status" value="1"/>
</dbReference>
<keyword evidence="5 10" id="KW-0560">Oxidoreductase</keyword>
<dbReference type="OrthoDB" id="9807883at2"/>
<evidence type="ECO:0000259" key="12">
    <source>
        <dbReference type="Pfam" id="PF02770"/>
    </source>
</evidence>
<evidence type="ECO:0000256" key="6">
    <source>
        <dbReference type="ARBA" id="ARBA00051388"/>
    </source>
</evidence>
<evidence type="ECO:0000256" key="10">
    <source>
        <dbReference type="RuleBase" id="RU362125"/>
    </source>
</evidence>
<feature type="domain" description="Acyl-CoA oxidase/dehydrogenase middle" evidence="12">
    <location>
        <begin position="162"/>
        <end position="271"/>
    </location>
</feature>
<name>A0A4R2P7N5_RHOSA</name>
<dbReference type="Gene3D" id="1.10.540.10">
    <property type="entry name" value="Acyl-CoA dehydrogenase/oxidase, N-terminal domain"/>
    <property type="match status" value="1"/>
</dbReference>
<comment type="similarity">
    <text evidence="2 10">Belongs to the acyl-CoA dehydrogenase family.</text>
</comment>
<comment type="function">
    <text evidence="7">Involved in the assimilation of dimethylsulphoniopropionate (DMSP), an important compound in the fixation of carbon in marine phytoplankton, by mediating the conversion of 3-(methylthio)propanoyl-CoA (MMPA-CoA) to 3-(methylthio)acryloyl-CoA (MTA-CoA).</text>
</comment>
<evidence type="ECO:0000256" key="5">
    <source>
        <dbReference type="ARBA" id="ARBA00023002"/>
    </source>
</evidence>
<evidence type="ECO:0000259" key="11">
    <source>
        <dbReference type="Pfam" id="PF00441"/>
    </source>
</evidence>
<dbReference type="Gene3D" id="1.20.140.10">
    <property type="entry name" value="Butyryl-CoA Dehydrogenase, subunit A, domain 3"/>
    <property type="match status" value="1"/>
</dbReference>
<dbReference type="InterPro" id="IPR046373">
    <property type="entry name" value="Acyl-CoA_Oxase/DH_mid-dom_sf"/>
</dbReference>
<evidence type="ECO:0000259" key="14">
    <source>
        <dbReference type="Pfam" id="PF12806"/>
    </source>
</evidence>
<gene>
    <name evidence="15" type="ORF">EV659_11370</name>
</gene>
<comment type="catalytic activity">
    <reaction evidence="6">
        <text>3-(methylsulfanyl)propanoyl-CoA + oxidized [electron-transfer flavoprotein] + H(+) = 3-(methylsulfanyl)acryloyl-CoA + reduced [electron-transfer flavoprotein]</text>
        <dbReference type="Rhea" id="RHEA:52612"/>
        <dbReference type="Rhea" id="RHEA-COMP:10685"/>
        <dbReference type="Rhea" id="RHEA-COMP:10686"/>
        <dbReference type="ChEBI" id="CHEBI:15378"/>
        <dbReference type="ChEBI" id="CHEBI:57692"/>
        <dbReference type="ChEBI" id="CHEBI:58307"/>
        <dbReference type="ChEBI" id="CHEBI:82815"/>
        <dbReference type="ChEBI" id="CHEBI:84994"/>
        <dbReference type="EC" id="1.3.99.41"/>
    </reaction>
    <physiologicalReaction direction="left-to-right" evidence="6">
        <dbReference type="Rhea" id="RHEA:52613"/>
    </physiologicalReaction>
</comment>
<evidence type="ECO:0000256" key="8">
    <source>
        <dbReference type="ARBA" id="ARBA00066694"/>
    </source>
</evidence>
<feature type="domain" description="Acetyl-CoA dehydrogenase-like C-terminal" evidence="14">
    <location>
        <begin position="465"/>
        <end position="590"/>
    </location>
</feature>
<dbReference type="PANTHER" id="PTHR42803:SF1">
    <property type="entry name" value="BROAD-SPECIFICITY LINEAR ACYL-COA DEHYDROGENASE FADE5"/>
    <property type="match status" value="1"/>
</dbReference>
<dbReference type="InterPro" id="IPR036250">
    <property type="entry name" value="AcylCo_DH-like_C"/>
</dbReference>
<evidence type="ECO:0000256" key="1">
    <source>
        <dbReference type="ARBA" id="ARBA00001974"/>
    </source>
</evidence>
<keyword evidence="16" id="KW-1185">Reference proteome</keyword>
<dbReference type="Pfam" id="PF02770">
    <property type="entry name" value="Acyl-CoA_dh_M"/>
    <property type="match status" value="1"/>
</dbReference>
<dbReference type="GO" id="GO:0016627">
    <property type="term" value="F:oxidoreductase activity, acting on the CH-CH group of donors"/>
    <property type="evidence" value="ECO:0007669"/>
    <property type="project" value="InterPro"/>
</dbReference>
<comment type="cofactor">
    <cofactor evidence="1 10">
        <name>FAD</name>
        <dbReference type="ChEBI" id="CHEBI:57692"/>
    </cofactor>
</comment>
<proteinExistence type="inferred from homology"/>
<dbReference type="PANTHER" id="PTHR42803">
    <property type="entry name" value="ACYL-COA DEHYDROGENASE"/>
    <property type="match status" value="1"/>
</dbReference>
<evidence type="ECO:0000256" key="3">
    <source>
        <dbReference type="ARBA" id="ARBA00022630"/>
    </source>
</evidence>
<dbReference type="FunFam" id="2.40.110.10:FF:000031">
    <property type="entry name" value="Acyl-CoA dehydrogenase, putative"/>
    <property type="match status" value="1"/>
</dbReference>
<dbReference type="InterPro" id="IPR037069">
    <property type="entry name" value="AcylCoA_DH/ox_N_sf"/>
</dbReference>